<dbReference type="PROSITE" id="PS00687">
    <property type="entry name" value="ALDEHYDE_DEHYDR_GLU"/>
    <property type="match status" value="1"/>
</dbReference>
<feature type="active site" evidence="5">
    <location>
        <position position="259"/>
    </location>
</feature>
<evidence type="ECO:0000256" key="6">
    <source>
        <dbReference type="PROSITE-ProRule" id="PRU10007"/>
    </source>
</evidence>
<dbReference type="RefSeq" id="WP_072989197.1">
    <property type="nucleotide sequence ID" value="NZ_FQYU01000001.1"/>
</dbReference>
<feature type="domain" description="Aldehyde dehydrogenase" evidence="8">
    <location>
        <begin position="28"/>
        <end position="445"/>
    </location>
</feature>
<evidence type="ECO:0000256" key="5">
    <source>
        <dbReference type="PIRSR" id="PIRSR036492-1"/>
    </source>
</evidence>
<evidence type="ECO:0000256" key="4">
    <source>
        <dbReference type="PIRNR" id="PIRNR036492"/>
    </source>
</evidence>
<dbReference type="PANTHER" id="PTHR43570">
    <property type="entry name" value="ALDEHYDE DEHYDROGENASE"/>
    <property type="match status" value="1"/>
</dbReference>
<feature type="active site" evidence="5 6">
    <location>
        <position position="225"/>
    </location>
</feature>
<evidence type="ECO:0000313" key="9">
    <source>
        <dbReference type="EMBL" id="SHI66356.1"/>
    </source>
</evidence>
<dbReference type="InterPro" id="IPR015590">
    <property type="entry name" value="Aldehyde_DH_dom"/>
</dbReference>
<evidence type="ECO:0000259" key="8">
    <source>
        <dbReference type="Pfam" id="PF00171"/>
    </source>
</evidence>
<dbReference type="PANTHER" id="PTHR43570:SF20">
    <property type="entry name" value="ALDEHYDE DEHYDROGENASE ALDX-RELATED"/>
    <property type="match status" value="1"/>
</dbReference>
<comment type="similarity">
    <text evidence="1 4 7">Belongs to the aldehyde dehydrogenase family.</text>
</comment>
<keyword evidence="3" id="KW-0520">NAD</keyword>
<dbReference type="GO" id="GO:0004029">
    <property type="term" value="F:aldehyde dehydrogenase (NAD+) activity"/>
    <property type="evidence" value="ECO:0007669"/>
    <property type="project" value="TreeGrafter"/>
</dbReference>
<keyword evidence="10" id="KW-1185">Reference proteome</keyword>
<protein>
    <recommendedName>
        <fullName evidence="4">Aldehyde dehydrogenase</fullName>
    </recommendedName>
</protein>
<organism evidence="9 10">
    <name type="scientific">Pseudozobellia thermophila</name>
    <dbReference type="NCBI Taxonomy" id="192903"/>
    <lineage>
        <taxon>Bacteria</taxon>
        <taxon>Pseudomonadati</taxon>
        <taxon>Bacteroidota</taxon>
        <taxon>Flavobacteriia</taxon>
        <taxon>Flavobacteriales</taxon>
        <taxon>Flavobacteriaceae</taxon>
        <taxon>Pseudozobellia</taxon>
    </lineage>
</organism>
<dbReference type="InterPro" id="IPR016162">
    <property type="entry name" value="Ald_DH_N"/>
</dbReference>
<keyword evidence="2 4" id="KW-0560">Oxidoreductase</keyword>
<dbReference type="Proteomes" id="UP000184543">
    <property type="component" value="Unassembled WGS sequence"/>
</dbReference>
<dbReference type="EMBL" id="FQYU01000001">
    <property type="protein sequence ID" value="SHI66356.1"/>
    <property type="molecule type" value="Genomic_DNA"/>
</dbReference>
<evidence type="ECO:0000313" key="10">
    <source>
        <dbReference type="Proteomes" id="UP000184543"/>
    </source>
</evidence>
<dbReference type="InterPro" id="IPR016163">
    <property type="entry name" value="Ald_DH_C"/>
</dbReference>
<dbReference type="InterPro" id="IPR016161">
    <property type="entry name" value="Ald_DH/histidinol_DH"/>
</dbReference>
<gene>
    <name evidence="9" type="ORF">SAMN04488513_101931</name>
</gene>
<dbReference type="FunFam" id="3.40.309.10:FF:000003">
    <property type="entry name" value="Aldehyde dehydrogenase"/>
    <property type="match status" value="1"/>
</dbReference>
<evidence type="ECO:0000256" key="3">
    <source>
        <dbReference type="ARBA" id="ARBA00023027"/>
    </source>
</evidence>
<dbReference type="InterPro" id="IPR029510">
    <property type="entry name" value="Ald_DH_CS_GLU"/>
</dbReference>
<dbReference type="AlphaFoldDB" id="A0A1M6CZD1"/>
<dbReference type="Gene3D" id="3.40.309.10">
    <property type="entry name" value="Aldehyde Dehydrogenase, Chain A, domain 2"/>
    <property type="match status" value="1"/>
</dbReference>
<evidence type="ECO:0000256" key="1">
    <source>
        <dbReference type="ARBA" id="ARBA00009986"/>
    </source>
</evidence>
<dbReference type="OrthoDB" id="1394754at2"/>
<reference evidence="10" key="1">
    <citation type="submission" date="2016-11" db="EMBL/GenBank/DDBJ databases">
        <authorList>
            <person name="Varghese N."/>
            <person name="Submissions S."/>
        </authorList>
    </citation>
    <scope>NUCLEOTIDE SEQUENCE [LARGE SCALE GENOMIC DNA]</scope>
    <source>
        <strain evidence="10">DSM 19858</strain>
    </source>
</reference>
<evidence type="ECO:0000256" key="2">
    <source>
        <dbReference type="ARBA" id="ARBA00023002"/>
    </source>
</evidence>
<dbReference type="SUPFAM" id="SSF53720">
    <property type="entry name" value="ALDH-like"/>
    <property type="match status" value="1"/>
</dbReference>
<dbReference type="Gene3D" id="3.40.605.10">
    <property type="entry name" value="Aldehyde Dehydrogenase, Chain A, domain 1"/>
    <property type="match status" value="1"/>
</dbReference>
<dbReference type="STRING" id="192903.SAMN04488513_101931"/>
<dbReference type="CDD" id="cd07134">
    <property type="entry name" value="ALDH_AlkH-like"/>
    <property type="match status" value="1"/>
</dbReference>
<dbReference type="GO" id="GO:0005737">
    <property type="term" value="C:cytoplasm"/>
    <property type="evidence" value="ECO:0007669"/>
    <property type="project" value="TreeGrafter"/>
</dbReference>
<dbReference type="InterPro" id="IPR016160">
    <property type="entry name" value="Ald_DH_CS_CYS"/>
</dbReference>
<evidence type="ECO:0000256" key="7">
    <source>
        <dbReference type="RuleBase" id="RU003345"/>
    </source>
</evidence>
<dbReference type="Pfam" id="PF00171">
    <property type="entry name" value="Aldedh"/>
    <property type="match status" value="1"/>
</dbReference>
<proteinExistence type="inferred from homology"/>
<name>A0A1M6CZD1_9FLAO</name>
<dbReference type="FunFam" id="3.40.605.10:FF:000004">
    <property type="entry name" value="Aldehyde dehydrogenase"/>
    <property type="match status" value="1"/>
</dbReference>
<sequence length="479" mass="53673">MGSTPFIEPDQVETPASEMLRVFNVQQQNQFNIGNTTAKQRIAKLEKLHTTLLKYRPQIKEALFNDYRKHPSEVDLTEIYPVTSEIKDAKRNLRSWMRGERVKTPLAMLGSSSRIKYEPKGVVLIISPWNFPINLTFGPLVSAIAAGNAVILKPSEITPHATATMKQIVKEVFEEDEVALFEGGVGTSTELLKLPFNHIFFTGAPSIGKIVMKAAAEHLTSVTLELGGKSPTIVDETADIDLAAKRIAWGKYVNNGQVCIAPDYLFVHKSKKTEFIASFKKHVENFYTQDPLQEASYNRMVNQHHFERVKGYVDDALEKGAKVEAGGKFNKNQNFIAPTLMTDVPRDSRLMTEEIFGPILPVYGFTDIEKVIDEINSREKPLALYIYSKKKGNIDHIIANTRAGGTCINHNAAHFFNTNLPFGGSNNSGIGKAHGREGFKSFSNPRGIFKQHMTNALDLLTPPYNDFKQKLIDLTLKWF</sequence>
<dbReference type="PROSITE" id="PS00070">
    <property type="entry name" value="ALDEHYDE_DEHYDR_CYS"/>
    <property type="match status" value="1"/>
</dbReference>
<accession>A0A1M6CZD1</accession>
<dbReference type="InterPro" id="IPR012394">
    <property type="entry name" value="Aldehyde_DH_NAD(P)"/>
</dbReference>
<dbReference type="PIRSF" id="PIRSF036492">
    <property type="entry name" value="ALDH"/>
    <property type="match status" value="1"/>
</dbReference>
<dbReference type="GO" id="GO:0006081">
    <property type="term" value="P:aldehyde metabolic process"/>
    <property type="evidence" value="ECO:0007669"/>
    <property type="project" value="InterPro"/>
</dbReference>